<gene>
    <name evidence="1" type="ORF">ACFO6W_22985</name>
</gene>
<dbReference type="InterPro" id="IPR032866">
    <property type="entry name" value="Prok_Ub"/>
</dbReference>
<sequence length="71" mass="7968">MALNITTVTRVFRIEKTDIELNDIDPEMSLEDVMGFYSAIYPQLTTASVQGPEFEDDKAVYTFKTTIGTKG</sequence>
<evidence type="ECO:0000313" key="1">
    <source>
        <dbReference type="EMBL" id="MFC4676550.1"/>
    </source>
</evidence>
<name>A0ABV9L2G9_9BACT</name>
<dbReference type="EMBL" id="JBHSGN010000144">
    <property type="protein sequence ID" value="MFC4676550.1"/>
    <property type="molecule type" value="Genomic_DNA"/>
</dbReference>
<proteinExistence type="predicted"/>
<dbReference type="Proteomes" id="UP001596023">
    <property type="component" value="Unassembled WGS sequence"/>
</dbReference>
<dbReference type="InterPro" id="IPR022289">
    <property type="entry name" value="PRTRC_protein-C"/>
</dbReference>
<comment type="caution">
    <text evidence="1">The sequence shown here is derived from an EMBL/GenBank/DDBJ whole genome shotgun (WGS) entry which is preliminary data.</text>
</comment>
<dbReference type="NCBIfam" id="TIGR03738">
    <property type="entry name" value="PRTRC_C"/>
    <property type="match status" value="1"/>
</dbReference>
<evidence type="ECO:0000313" key="2">
    <source>
        <dbReference type="Proteomes" id="UP001596023"/>
    </source>
</evidence>
<dbReference type="Pfam" id="PF14454">
    <property type="entry name" value="Prok_Ub"/>
    <property type="match status" value="1"/>
</dbReference>
<organism evidence="1 2">
    <name type="scientific">Dysgonomonas termitidis</name>
    <dbReference type="NCBI Taxonomy" id="1516126"/>
    <lineage>
        <taxon>Bacteria</taxon>
        <taxon>Pseudomonadati</taxon>
        <taxon>Bacteroidota</taxon>
        <taxon>Bacteroidia</taxon>
        <taxon>Bacteroidales</taxon>
        <taxon>Dysgonomonadaceae</taxon>
        <taxon>Dysgonomonas</taxon>
    </lineage>
</organism>
<protein>
    <submittedName>
        <fullName evidence="1">PRTRC system protein C</fullName>
    </submittedName>
</protein>
<accession>A0ABV9L2G9</accession>
<reference evidence="2" key="1">
    <citation type="journal article" date="2019" name="Int. J. Syst. Evol. Microbiol.">
        <title>The Global Catalogue of Microorganisms (GCM) 10K type strain sequencing project: providing services to taxonomists for standard genome sequencing and annotation.</title>
        <authorList>
            <consortium name="The Broad Institute Genomics Platform"/>
            <consortium name="The Broad Institute Genome Sequencing Center for Infectious Disease"/>
            <person name="Wu L."/>
            <person name="Ma J."/>
        </authorList>
    </citation>
    <scope>NUCLEOTIDE SEQUENCE [LARGE SCALE GENOMIC DNA]</scope>
    <source>
        <strain evidence="2">CCUG 66188</strain>
    </source>
</reference>
<dbReference type="RefSeq" id="WP_380000905.1">
    <property type="nucleotide sequence ID" value="NZ_JBHSGN010000144.1"/>
</dbReference>
<keyword evidence="2" id="KW-1185">Reference proteome</keyword>